<dbReference type="RefSeq" id="WP_052387342.1">
    <property type="nucleotide sequence ID" value="NZ_CP073767.1"/>
</dbReference>
<evidence type="ECO:0000259" key="4">
    <source>
        <dbReference type="PROSITE" id="PS01124"/>
    </source>
</evidence>
<feature type="domain" description="HTH araC/xylS-type" evidence="4">
    <location>
        <begin position="220"/>
        <end position="318"/>
    </location>
</feature>
<dbReference type="InterPro" id="IPR002818">
    <property type="entry name" value="DJ-1/PfpI"/>
</dbReference>
<dbReference type="OrthoDB" id="4110300at2"/>
<dbReference type="InterPro" id="IPR018060">
    <property type="entry name" value="HTH_AraC"/>
</dbReference>
<dbReference type="Pfam" id="PF12833">
    <property type="entry name" value="HTH_18"/>
    <property type="match status" value="1"/>
</dbReference>
<dbReference type="KEGG" id="daur:Daura_20290"/>
<dbReference type="SUPFAM" id="SSF46689">
    <property type="entry name" value="Homeodomain-like"/>
    <property type="match status" value="2"/>
</dbReference>
<evidence type="ECO:0000313" key="5">
    <source>
        <dbReference type="EMBL" id="UWZ58305.1"/>
    </source>
</evidence>
<dbReference type="Proteomes" id="UP001058003">
    <property type="component" value="Chromosome"/>
</dbReference>
<proteinExistence type="predicted"/>
<accession>A0A9Q9IRZ3</accession>
<dbReference type="InterPro" id="IPR018062">
    <property type="entry name" value="HTH_AraC-typ_CS"/>
</dbReference>
<gene>
    <name evidence="5" type="ORF">Daura_20290</name>
</gene>
<dbReference type="InterPro" id="IPR009057">
    <property type="entry name" value="Homeodomain-like_sf"/>
</dbReference>
<dbReference type="GO" id="GO:0043565">
    <property type="term" value="F:sequence-specific DNA binding"/>
    <property type="evidence" value="ECO:0007669"/>
    <property type="project" value="InterPro"/>
</dbReference>
<dbReference type="InterPro" id="IPR052158">
    <property type="entry name" value="INH-QAR"/>
</dbReference>
<evidence type="ECO:0000256" key="1">
    <source>
        <dbReference type="ARBA" id="ARBA00023015"/>
    </source>
</evidence>
<dbReference type="Pfam" id="PF01965">
    <property type="entry name" value="DJ-1_PfpI"/>
    <property type="match status" value="1"/>
</dbReference>
<dbReference type="Gene3D" id="3.40.50.880">
    <property type="match status" value="1"/>
</dbReference>
<dbReference type="PANTHER" id="PTHR43130:SF3">
    <property type="entry name" value="HTH-TYPE TRANSCRIPTIONAL REGULATOR RV1931C"/>
    <property type="match status" value="1"/>
</dbReference>
<keyword evidence="6" id="KW-1185">Reference proteome</keyword>
<dbReference type="GO" id="GO:0003700">
    <property type="term" value="F:DNA-binding transcription factor activity"/>
    <property type="evidence" value="ECO:0007669"/>
    <property type="project" value="InterPro"/>
</dbReference>
<dbReference type="InterPro" id="IPR029062">
    <property type="entry name" value="Class_I_gatase-like"/>
</dbReference>
<dbReference type="PANTHER" id="PTHR43130">
    <property type="entry name" value="ARAC-FAMILY TRANSCRIPTIONAL REGULATOR"/>
    <property type="match status" value="1"/>
</dbReference>
<dbReference type="SUPFAM" id="SSF52317">
    <property type="entry name" value="Class I glutamine amidotransferase-like"/>
    <property type="match status" value="1"/>
</dbReference>
<protein>
    <submittedName>
        <fullName evidence="5">Helix-turn-helix domain-containing protein</fullName>
    </submittedName>
</protein>
<evidence type="ECO:0000313" key="6">
    <source>
        <dbReference type="Proteomes" id="UP001058003"/>
    </source>
</evidence>
<dbReference type="AlphaFoldDB" id="A0A9Q9IRZ3"/>
<sequence length="323" mass="34348">MPGFRNIQPPLRVAALVGGTVAAFELGILCQVFGLDRTDDGLPAFDFAVCAERPGPVPTSSGFAVHVPHGLDRIAAADIVAVPAWPDLDAPLPAAVGAALRAAHERGALLLSICSGAFPLAAAGLLDGRRATTHWQTAALLRTRHPRVDLVEDVLYVDEGRIVTGAGAAAGIDACLHVVRRLYGSATANALARRMVVPAHREGGQAQYVERPLPPVTGFADVLDWALEHLAEPLTVQRLADRANMSSRSFARHFRATTGTTPLRWLLQQRLHRAELLLETTDLTVDAVAARAGFGSADTLRHHFGAQRGTTPRAHRVAFSSPG</sequence>
<keyword evidence="3" id="KW-0804">Transcription</keyword>
<dbReference type="EMBL" id="CP073767">
    <property type="protein sequence ID" value="UWZ58305.1"/>
    <property type="molecule type" value="Genomic_DNA"/>
</dbReference>
<evidence type="ECO:0000256" key="3">
    <source>
        <dbReference type="ARBA" id="ARBA00023163"/>
    </source>
</evidence>
<keyword evidence="2" id="KW-0238">DNA-binding</keyword>
<name>A0A9Q9IRZ3_9ACTN</name>
<evidence type="ECO:0000256" key="2">
    <source>
        <dbReference type="ARBA" id="ARBA00023125"/>
    </source>
</evidence>
<keyword evidence="1" id="KW-0805">Transcription regulation</keyword>
<dbReference type="SMART" id="SM00342">
    <property type="entry name" value="HTH_ARAC"/>
    <property type="match status" value="1"/>
</dbReference>
<dbReference type="CDD" id="cd03137">
    <property type="entry name" value="GATase1_AraC_1"/>
    <property type="match status" value="1"/>
</dbReference>
<dbReference type="PROSITE" id="PS01124">
    <property type="entry name" value="HTH_ARAC_FAMILY_2"/>
    <property type="match status" value="1"/>
</dbReference>
<organism evidence="5 6">
    <name type="scientific">Dactylosporangium aurantiacum</name>
    <dbReference type="NCBI Taxonomy" id="35754"/>
    <lineage>
        <taxon>Bacteria</taxon>
        <taxon>Bacillati</taxon>
        <taxon>Actinomycetota</taxon>
        <taxon>Actinomycetes</taxon>
        <taxon>Micromonosporales</taxon>
        <taxon>Micromonosporaceae</taxon>
        <taxon>Dactylosporangium</taxon>
    </lineage>
</organism>
<dbReference type="Gene3D" id="1.10.10.60">
    <property type="entry name" value="Homeodomain-like"/>
    <property type="match status" value="1"/>
</dbReference>
<dbReference type="PROSITE" id="PS00041">
    <property type="entry name" value="HTH_ARAC_FAMILY_1"/>
    <property type="match status" value="1"/>
</dbReference>
<reference evidence="5" key="1">
    <citation type="submission" date="2021-04" db="EMBL/GenBank/DDBJ databases">
        <title>Dactylosporangium aurantiacum NRRL B-8018 full assembly.</title>
        <authorList>
            <person name="Hartkoorn R.C."/>
            <person name="Beaudoing E."/>
            <person name="Hot D."/>
        </authorList>
    </citation>
    <scope>NUCLEOTIDE SEQUENCE</scope>
    <source>
        <strain evidence="5">NRRL B-8018</strain>
    </source>
</reference>